<organism evidence="15 16">
    <name type="scientific">Okibacterium fritillariae</name>
    <dbReference type="NCBI Taxonomy" id="123320"/>
    <lineage>
        <taxon>Bacteria</taxon>
        <taxon>Bacillati</taxon>
        <taxon>Actinomycetota</taxon>
        <taxon>Actinomycetes</taxon>
        <taxon>Micrococcales</taxon>
        <taxon>Microbacteriaceae</taxon>
        <taxon>Okibacterium</taxon>
    </lineage>
</organism>
<dbReference type="RefSeq" id="WP_079727516.1">
    <property type="nucleotide sequence ID" value="NZ_FUZP01000001.1"/>
</dbReference>
<dbReference type="InterPro" id="IPR050136">
    <property type="entry name" value="FA_oxidation_alpha_subunit"/>
</dbReference>
<dbReference type="SUPFAM" id="SSF51735">
    <property type="entry name" value="NAD(P)-binding Rossmann-fold domains"/>
    <property type="match status" value="1"/>
</dbReference>
<keyword evidence="8" id="KW-0520">NAD</keyword>
<sequence>MTDYTTIDFSELLALSADEVVTHAFVRDIPLASGKTLALVTLDNGRDHTRPNTLGPATLLELDGVLDAQRARAASGEIDGLAITGKPFILAAGADLSKVSEIPSKKVAKQLAQLGHHVLGKLGDLGVPTFVFINGLALGGGLEIGLNATYRTIDASAPAVALPEVFLGIIPGWGGAYLLPNLIGIENALKVVVENPLKTNRMLKAQRVFDLGIADAIFPSASYLESSLAWADGVLSGRIKVVRKNEPGKVERLVKWDAAIGIARKMLESKIGTVPKSPYAALDLLKAAKSGSKADGFAREDEALSELISGDQFQASIYAFNLVQKRAKHPAGAPDKKLAQRVTKVGVIGAGLMASQFALLFVRRLQVPVVITDLDQARVDKGISYIRDEIDALLAKGRIGNDEANRLKALVTGTTSKADFADCDWVIEAVFEELGVKQDVFADVEQYISDTAILATNTSSLSVEQIGSKLAHPERVVGFHFFNPVAVMPLIEVVRTPHTTDEALATAMVTAANLKKNAVITRDTPGFVVNRILAKLLGEAMHAVDTGTPFDVVNHALDDFGLPMSPFELLELVGLTVGAHVLDTHHAAFPERFFDSPNLHRLAEHGKIFERDSKGKITGFDKKAVKIVSGGNAPQTGEEIRRRVEDGLADEIHRMLEDDVVHAPEDIDLCLILGAGWPFHMGGATPYLDRVGASERVFGDTFHHPPIVGVE</sequence>
<keyword evidence="6" id="KW-0442">Lipid degradation</keyword>
<comment type="pathway">
    <text evidence="2">Lipid metabolism; butanoate metabolism.</text>
</comment>
<keyword evidence="5" id="KW-0276">Fatty acid metabolism</keyword>
<feature type="domain" description="3-hydroxyacyl-CoA dehydrogenase NAD binding" evidence="14">
    <location>
        <begin position="344"/>
        <end position="523"/>
    </location>
</feature>
<accession>A0A1T5JEW4</accession>
<dbReference type="InterPro" id="IPR006108">
    <property type="entry name" value="3HC_DH_C"/>
</dbReference>
<evidence type="ECO:0000256" key="11">
    <source>
        <dbReference type="ARBA" id="ARBA00023268"/>
    </source>
</evidence>
<dbReference type="SUPFAM" id="SSF48179">
    <property type="entry name" value="6-phosphogluconate dehydrogenase C-terminal domain-like"/>
    <property type="match status" value="2"/>
</dbReference>
<comment type="similarity">
    <text evidence="4">Belongs to the 3-hydroxyacyl-CoA dehydrogenase family.</text>
</comment>
<dbReference type="STRING" id="123320.SAMN06309945_1493"/>
<name>A0A1T5JEW4_9MICO</name>
<dbReference type="GO" id="GO:0070403">
    <property type="term" value="F:NAD+ binding"/>
    <property type="evidence" value="ECO:0007669"/>
    <property type="project" value="InterPro"/>
</dbReference>
<dbReference type="GO" id="GO:0016509">
    <property type="term" value="F:long-chain (3S)-3-hydroxyacyl-CoA dehydrogenase (NAD+) activity"/>
    <property type="evidence" value="ECO:0007669"/>
    <property type="project" value="TreeGrafter"/>
</dbReference>
<dbReference type="Proteomes" id="UP000190857">
    <property type="component" value="Unassembled WGS sequence"/>
</dbReference>
<protein>
    <submittedName>
        <fullName evidence="15">3-hydroxyacyl-CoA dehydrogenase</fullName>
    </submittedName>
</protein>
<dbReference type="PANTHER" id="PTHR43612">
    <property type="entry name" value="TRIFUNCTIONAL ENZYME SUBUNIT ALPHA"/>
    <property type="match status" value="1"/>
</dbReference>
<dbReference type="GO" id="GO:0004300">
    <property type="term" value="F:enoyl-CoA hydratase activity"/>
    <property type="evidence" value="ECO:0007669"/>
    <property type="project" value="TreeGrafter"/>
</dbReference>
<proteinExistence type="inferred from homology"/>
<evidence type="ECO:0000256" key="8">
    <source>
        <dbReference type="ARBA" id="ARBA00023027"/>
    </source>
</evidence>
<evidence type="ECO:0000256" key="2">
    <source>
        <dbReference type="ARBA" id="ARBA00005086"/>
    </source>
</evidence>
<keyword evidence="11" id="KW-0511">Multifunctional enzyme</keyword>
<dbReference type="Gene3D" id="3.90.226.10">
    <property type="entry name" value="2-enoyl-CoA Hydratase, Chain A, domain 1"/>
    <property type="match status" value="1"/>
</dbReference>
<dbReference type="Pfam" id="PF00725">
    <property type="entry name" value="3HCDH"/>
    <property type="match status" value="1"/>
</dbReference>
<gene>
    <name evidence="15" type="ORF">SAMN06309945_1493</name>
</gene>
<dbReference type="PANTHER" id="PTHR43612:SF3">
    <property type="entry name" value="TRIFUNCTIONAL ENZYME SUBUNIT ALPHA, MITOCHONDRIAL"/>
    <property type="match status" value="1"/>
</dbReference>
<dbReference type="InterPro" id="IPR006176">
    <property type="entry name" value="3-OHacyl-CoA_DH_NAD-bd"/>
</dbReference>
<dbReference type="InterPro" id="IPR036291">
    <property type="entry name" value="NAD(P)-bd_dom_sf"/>
</dbReference>
<evidence type="ECO:0000256" key="5">
    <source>
        <dbReference type="ARBA" id="ARBA00022832"/>
    </source>
</evidence>
<dbReference type="Gene3D" id="3.40.50.720">
    <property type="entry name" value="NAD(P)-binding Rossmann-like Domain"/>
    <property type="match status" value="1"/>
</dbReference>
<evidence type="ECO:0000259" key="14">
    <source>
        <dbReference type="Pfam" id="PF02737"/>
    </source>
</evidence>
<comment type="similarity">
    <text evidence="3">In the central section; belongs to the 3-hydroxyacyl-CoA dehydrogenase family.</text>
</comment>
<dbReference type="Pfam" id="PF02737">
    <property type="entry name" value="3HCDH_N"/>
    <property type="match status" value="1"/>
</dbReference>
<comment type="pathway">
    <text evidence="1">Lipid metabolism; fatty acid beta-oxidation.</text>
</comment>
<evidence type="ECO:0000256" key="7">
    <source>
        <dbReference type="ARBA" id="ARBA00023002"/>
    </source>
</evidence>
<dbReference type="AlphaFoldDB" id="A0A1T5JEW4"/>
<dbReference type="SUPFAM" id="SSF52096">
    <property type="entry name" value="ClpP/crotonase"/>
    <property type="match status" value="1"/>
</dbReference>
<keyword evidence="7" id="KW-0560">Oxidoreductase</keyword>
<evidence type="ECO:0000313" key="15">
    <source>
        <dbReference type="EMBL" id="SKC50157.1"/>
    </source>
</evidence>
<dbReference type="CDD" id="cd06558">
    <property type="entry name" value="crotonase-like"/>
    <property type="match status" value="1"/>
</dbReference>
<dbReference type="EMBL" id="FUZP01000001">
    <property type="protein sequence ID" value="SKC50157.1"/>
    <property type="molecule type" value="Genomic_DNA"/>
</dbReference>
<dbReference type="Gene3D" id="1.10.1040.50">
    <property type="match status" value="1"/>
</dbReference>
<evidence type="ECO:0000313" key="16">
    <source>
        <dbReference type="Proteomes" id="UP000190857"/>
    </source>
</evidence>
<feature type="domain" description="3-hydroxyacyl-CoA dehydrogenase C-terminal" evidence="13">
    <location>
        <begin position="526"/>
        <end position="614"/>
    </location>
</feature>
<dbReference type="Pfam" id="PF00378">
    <property type="entry name" value="ECH_1"/>
    <property type="match status" value="1"/>
</dbReference>
<evidence type="ECO:0000256" key="1">
    <source>
        <dbReference type="ARBA" id="ARBA00005005"/>
    </source>
</evidence>
<comment type="catalytic activity">
    <reaction evidence="12">
        <text>a (3S)-3-hydroxyacyl-CoA + NAD(+) = a 3-oxoacyl-CoA + NADH + H(+)</text>
        <dbReference type="Rhea" id="RHEA:22432"/>
        <dbReference type="ChEBI" id="CHEBI:15378"/>
        <dbReference type="ChEBI" id="CHEBI:57318"/>
        <dbReference type="ChEBI" id="CHEBI:57540"/>
        <dbReference type="ChEBI" id="CHEBI:57945"/>
        <dbReference type="ChEBI" id="CHEBI:90726"/>
        <dbReference type="EC" id="1.1.1.35"/>
    </reaction>
</comment>
<evidence type="ECO:0000256" key="9">
    <source>
        <dbReference type="ARBA" id="ARBA00023098"/>
    </source>
</evidence>
<dbReference type="InterPro" id="IPR029045">
    <property type="entry name" value="ClpP/crotonase-like_dom_sf"/>
</dbReference>
<evidence type="ECO:0000256" key="6">
    <source>
        <dbReference type="ARBA" id="ARBA00022963"/>
    </source>
</evidence>
<reference evidence="15 16" key="1">
    <citation type="submission" date="2017-02" db="EMBL/GenBank/DDBJ databases">
        <authorList>
            <person name="Peterson S.W."/>
        </authorList>
    </citation>
    <scope>NUCLEOTIDE SEQUENCE [LARGE SCALE GENOMIC DNA]</scope>
    <source>
        <strain evidence="15 16">VKM Ac-2059</strain>
    </source>
</reference>
<dbReference type="InterPro" id="IPR001753">
    <property type="entry name" value="Enoyl-CoA_hydra/iso"/>
</dbReference>
<evidence type="ECO:0000256" key="4">
    <source>
        <dbReference type="ARBA" id="ARBA00009463"/>
    </source>
</evidence>
<keyword evidence="16" id="KW-1185">Reference proteome</keyword>
<dbReference type="InterPro" id="IPR008927">
    <property type="entry name" value="6-PGluconate_DH-like_C_sf"/>
</dbReference>
<dbReference type="OrthoDB" id="9771883at2"/>
<dbReference type="FunFam" id="3.40.50.720:FF:000009">
    <property type="entry name" value="Fatty oxidation complex, alpha subunit"/>
    <property type="match status" value="1"/>
</dbReference>
<dbReference type="GO" id="GO:0006635">
    <property type="term" value="P:fatty acid beta-oxidation"/>
    <property type="evidence" value="ECO:0007669"/>
    <property type="project" value="UniProtKB-UniPathway"/>
</dbReference>
<evidence type="ECO:0000259" key="13">
    <source>
        <dbReference type="Pfam" id="PF00725"/>
    </source>
</evidence>
<evidence type="ECO:0000256" key="3">
    <source>
        <dbReference type="ARBA" id="ARBA00007005"/>
    </source>
</evidence>
<evidence type="ECO:0000256" key="12">
    <source>
        <dbReference type="ARBA" id="ARBA00049556"/>
    </source>
</evidence>
<keyword evidence="9" id="KW-0443">Lipid metabolism</keyword>
<keyword evidence="10" id="KW-0456">Lyase</keyword>
<evidence type="ECO:0000256" key="10">
    <source>
        <dbReference type="ARBA" id="ARBA00023239"/>
    </source>
</evidence>
<dbReference type="UniPathway" id="UPA00659"/>